<accession>A0A1B8YJ84</accession>
<dbReference type="Proteomes" id="UP000092665">
    <property type="component" value="Unassembled WGS sequence"/>
</dbReference>
<reference evidence="2" key="1">
    <citation type="submission" date="2015-11" db="EMBL/GenBank/DDBJ databases">
        <authorList>
            <person name="Tobias N.J."/>
            <person name="Mishra B."/>
            <person name="Gupta D.K."/>
            <person name="Thines M."/>
            <person name="Stinear T.P."/>
            <person name="Bode H.B."/>
        </authorList>
    </citation>
    <scope>NUCLEOTIDE SEQUENCE [LARGE SCALE GENOMIC DNA]</scope>
    <source>
        <strain evidence="2">PB45.5</strain>
    </source>
</reference>
<name>A0A1B8YJ84_9GAMM</name>
<dbReference type="RefSeq" id="WP_065390033.1">
    <property type="nucleotide sequence ID" value="NZ_CAWMQN010000044.1"/>
</dbReference>
<evidence type="ECO:0000313" key="2">
    <source>
        <dbReference type="Proteomes" id="UP000092665"/>
    </source>
</evidence>
<sequence length="107" mass="12379">MTDNNHDVSSLVQIIESVWSNPTEITTAIWRAGYRKPERSEEEIILLIIDVMNGVPDWVPHNERPKDLNDIFRTELDNIIFDVTWEGKATPTTVARVILDNGYRRSE</sequence>
<dbReference type="EMBL" id="LOIC01000044">
    <property type="protein sequence ID" value="OCA55179.1"/>
    <property type="molecule type" value="Genomic_DNA"/>
</dbReference>
<dbReference type="AlphaFoldDB" id="A0A1B8YJ84"/>
<protein>
    <submittedName>
        <fullName evidence="1">Uncharacterized protein</fullName>
    </submittedName>
</protein>
<evidence type="ECO:0000313" key="1">
    <source>
        <dbReference type="EMBL" id="OCA55179.1"/>
    </source>
</evidence>
<comment type="caution">
    <text evidence="1">The sequence shown here is derived from an EMBL/GenBank/DDBJ whole genome shotgun (WGS) entry which is preliminary data.</text>
</comment>
<proteinExistence type="predicted"/>
<keyword evidence="2" id="KW-1185">Reference proteome</keyword>
<gene>
    <name evidence="1" type="ORF">Phpb_01797</name>
</gene>
<dbReference type="PATRIC" id="fig|29488.15.peg.1959"/>
<organism evidence="1 2">
    <name type="scientific">Photorhabdus namnaonensis</name>
    <dbReference type="NCBI Taxonomy" id="1851568"/>
    <lineage>
        <taxon>Bacteria</taxon>
        <taxon>Pseudomonadati</taxon>
        <taxon>Pseudomonadota</taxon>
        <taxon>Gammaproteobacteria</taxon>
        <taxon>Enterobacterales</taxon>
        <taxon>Morganellaceae</taxon>
        <taxon>Photorhabdus</taxon>
    </lineage>
</organism>